<evidence type="ECO:0000256" key="1">
    <source>
        <dbReference type="ARBA" id="ARBA00006484"/>
    </source>
</evidence>
<sequence>MTKALSGYRVLVTGGGSGIGEGCAEMLSQDGATVTICGRTPERLADAAQRIKKSTGTSPLICVADITNEEQITQAATMAAGDSGLLHGVVASAGGSLHMGPLHLADTEALRATLDLNVVGTFLTLKATVPLLRAAQGSFVGVSSHAGLDSFRFLGAYGAAKAGLDHMLRVAADELGPARVRVNSVRPGIIADELMKAITDGGSVLDSYIENIPLHRVGTVGDVAQLVRFLISPESSWITGQCISVDGGQSLRKGADYGAFADAIHASDPEMAWVYEPKE</sequence>
<dbReference type="PANTHER" id="PTHR43943">
    <property type="entry name" value="DEHYDROGENASE/REDUCTASE (SDR FAMILY) MEMBER 4"/>
    <property type="match status" value="1"/>
</dbReference>
<dbReference type="Pfam" id="PF13561">
    <property type="entry name" value="adh_short_C2"/>
    <property type="match status" value="1"/>
</dbReference>
<dbReference type="InterPro" id="IPR002347">
    <property type="entry name" value="SDR_fam"/>
</dbReference>
<dbReference type="FunFam" id="3.40.50.720:FF:000084">
    <property type="entry name" value="Short-chain dehydrogenase reductase"/>
    <property type="match status" value="1"/>
</dbReference>
<evidence type="ECO:0000256" key="3">
    <source>
        <dbReference type="ARBA" id="ARBA00023002"/>
    </source>
</evidence>
<dbReference type="GO" id="GO:0016491">
    <property type="term" value="F:oxidoreductase activity"/>
    <property type="evidence" value="ECO:0007669"/>
    <property type="project" value="UniProtKB-KW"/>
</dbReference>
<dbReference type="SUPFAM" id="SSF51735">
    <property type="entry name" value="NAD(P)-binding Rossmann-fold domains"/>
    <property type="match status" value="1"/>
</dbReference>
<dbReference type="EMBL" id="CAEZYK010000063">
    <property type="protein sequence ID" value="CAB4727699.1"/>
    <property type="molecule type" value="Genomic_DNA"/>
</dbReference>
<accession>A0A6J7Q179</accession>
<comment type="similarity">
    <text evidence="1">Belongs to the short-chain dehydrogenases/reductases (SDR) family.</text>
</comment>
<evidence type="ECO:0000313" key="6">
    <source>
        <dbReference type="EMBL" id="CAB4893935.1"/>
    </source>
</evidence>
<evidence type="ECO:0000313" key="5">
    <source>
        <dbReference type="EMBL" id="CAB4727699.1"/>
    </source>
</evidence>
<dbReference type="PROSITE" id="PS00061">
    <property type="entry name" value="ADH_SHORT"/>
    <property type="match status" value="1"/>
</dbReference>
<dbReference type="EMBL" id="CAFBPQ010000001">
    <property type="protein sequence ID" value="CAB5011520.1"/>
    <property type="molecule type" value="Genomic_DNA"/>
</dbReference>
<organism evidence="8">
    <name type="scientific">freshwater metagenome</name>
    <dbReference type="NCBI Taxonomy" id="449393"/>
    <lineage>
        <taxon>unclassified sequences</taxon>
        <taxon>metagenomes</taxon>
        <taxon>ecological metagenomes</taxon>
    </lineage>
</organism>
<dbReference type="AlphaFoldDB" id="A0A6J7Q179"/>
<dbReference type="EMBL" id="CAFBOF010000001">
    <property type="protein sequence ID" value="CAB4968315.1"/>
    <property type="molecule type" value="Genomic_DNA"/>
</dbReference>
<name>A0A6J7Q179_9ZZZZ</name>
<keyword evidence="3" id="KW-0560">Oxidoreductase</keyword>
<dbReference type="InterPro" id="IPR020904">
    <property type="entry name" value="Sc_DH/Rdtase_CS"/>
</dbReference>
<reference evidence="8" key="1">
    <citation type="submission" date="2020-05" db="EMBL/GenBank/DDBJ databases">
        <authorList>
            <person name="Chiriac C."/>
            <person name="Salcher M."/>
            <person name="Ghai R."/>
            <person name="Kavagutti S V."/>
        </authorList>
    </citation>
    <scope>NUCLEOTIDE SEQUENCE</scope>
</reference>
<evidence type="ECO:0000256" key="2">
    <source>
        <dbReference type="ARBA" id="ARBA00022797"/>
    </source>
</evidence>
<dbReference type="PANTHER" id="PTHR43943:SF17">
    <property type="entry name" value="3-PHENYLPROPIONATE-DIHYDRODIOL_CINNAMIC ACID-DIHYDRODIOL DEHYDROGENASE"/>
    <property type="match status" value="1"/>
</dbReference>
<dbReference type="CDD" id="cd05233">
    <property type="entry name" value="SDR_c"/>
    <property type="match status" value="1"/>
</dbReference>
<evidence type="ECO:0000313" key="7">
    <source>
        <dbReference type="EMBL" id="CAB4968315.1"/>
    </source>
</evidence>
<evidence type="ECO:0000313" key="8">
    <source>
        <dbReference type="EMBL" id="CAB5011520.1"/>
    </source>
</evidence>
<keyword evidence="2" id="KW-0058">Aromatic hydrocarbons catabolism</keyword>
<protein>
    <submittedName>
        <fullName evidence="8">Unannotated protein</fullName>
    </submittedName>
</protein>
<dbReference type="EMBL" id="CAFBMM010000001">
    <property type="protein sequence ID" value="CAB4893935.1"/>
    <property type="molecule type" value="Genomic_DNA"/>
</dbReference>
<dbReference type="InterPro" id="IPR036291">
    <property type="entry name" value="NAD(P)-bd_dom_sf"/>
</dbReference>
<dbReference type="Gene3D" id="3.40.50.720">
    <property type="entry name" value="NAD(P)-binding Rossmann-like Domain"/>
    <property type="match status" value="1"/>
</dbReference>
<dbReference type="PRINTS" id="PR00081">
    <property type="entry name" value="GDHRDH"/>
</dbReference>
<gene>
    <name evidence="5" type="ORF">UFOPK2683_01081</name>
    <name evidence="6" type="ORF">UFOPK3605_00080</name>
    <name evidence="7" type="ORF">UFOPK3897_00084</name>
    <name evidence="8" type="ORF">UFOPK4121_00075</name>
</gene>
<evidence type="ECO:0000256" key="4">
    <source>
        <dbReference type="ARBA" id="ARBA00023027"/>
    </source>
</evidence>
<proteinExistence type="inferred from homology"/>
<keyword evidence="4" id="KW-0520">NAD</keyword>